<dbReference type="PROSITE" id="PS50235">
    <property type="entry name" value="USP_3"/>
    <property type="match status" value="1"/>
</dbReference>
<comment type="caution">
    <text evidence="4">The sequence shown here is derived from an EMBL/GenBank/DDBJ whole genome shotgun (WGS) entry which is preliminary data.</text>
</comment>
<dbReference type="InterPro" id="IPR050164">
    <property type="entry name" value="Peptidase_C19"/>
</dbReference>
<feature type="compositionally biased region" description="Low complexity" evidence="2">
    <location>
        <begin position="1848"/>
        <end position="1858"/>
    </location>
</feature>
<dbReference type="Pfam" id="PF00443">
    <property type="entry name" value="UCH"/>
    <property type="match status" value="1"/>
</dbReference>
<dbReference type="PANTHER" id="PTHR24006">
    <property type="entry name" value="UBIQUITIN CARBOXYL-TERMINAL HYDROLASE"/>
    <property type="match status" value="1"/>
</dbReference>
<feature type="domain" description="USP" evidence="3">
    <location>
        <begin position="1587"/>
        <end position="1958"/>
    </location>
</feature>
<evidence type="ECO:0000256" key="2">
    <source>
        <dbReference type="SAM" id="MobiDB-lite"/>
    </source>
</evidence>
<keyword evidence="1" id="KW-0175">Coiled coil</keyword>
<evidence type="ECO:0000259" key="3">
    <source>
        <dbReference type="PROSITE" id="PS50235"/>
    </source>
</evidence>
<feature type="coiled-coil region" evidence="1">
    <location>
        <begin position="528"/>
        <end position="555"/>
    </location>
</feature>
<gene>
    <name evidence="4" type="ORF">M0813_10398</name>
</gene>
<accession>A0ABQ8X3Z3</accession>
<dbReference type="GO" id="GO:0016787">
    <property type="term" value="F:hydrolase activity"/>
    <property type="evidence" value="ECO:0007669"/>
    <property type="project" value="UniProtKB-KW"/>
</dbReference>
<evidence type="ECO:0000313" key="4">
    <source>
        <dbReference type="EMBL" id="KAJ6226864.1"/>
    </source>
</evidence>
<dbReference type="PROSITE" id="PS00973">
    <property type="entry name" value="USP_2"/>
    <property type="match status" value="1"/>
</dbReference>
<protein>
    <submittedName>
        <fullName evidence="4">Ubiquitin carboxyl-terminal hydrolase</fullName>
    </submittedName>
</protein>
<evidence type="ECO:0000313" key="5">
    <source>
        <dbReference type="Proteomes" id="UP001150062"/>
    </source>
</evidence>
<reference evidence="4" key="1">
    <citation type="submission" date="2022-08" db="EMBL/GenBank/DDBJ databases">
        <title>Novel sulfate-reducing endosymbionts in the free-living metamonad Anaeramoeba.</title>
        <authorList>
            <person name="Jerlstrom-Hultqvist J."/>
            <person name="Cepicka I."/>
            <person name="Gallot-Lavallee L."/>
            <person name="Salas-Leiva D."/>
            <person name="Curtis B.A."/>
            <person name="Zahonova K."/>
            <person name="Pipaliya S."/>
            <person name="Dacks J."/>
            <person name="Roger A.J."/>
        </authorList>
    </citation>
    <scope>NUCLEOTIDE SEQUENCE</scope>
    <source>
        <strain evidence="4">Schooner1</strain>
    </source>
</reference>
<feature type="region of interest" description="Disordered" evidence="2">
    <location>
        <begin position="2395"/>
        <end position="2514"/>
    </location>
</feature>
<dbReference type="InterPro" id="IPR001394">
    <property type="entry name" value="Peptidase_C19_UCH"/>
</dbReference>
<dbReference type="PROSITE" id="PS00972">
    <property type="entry name" value="USP_1"/>
    <property type="match status" value="1"/>
</dbReference>
<feature type="compositionally biased region" description="Basic and acidic residues" evidence="2">
    <location>
        <begin position="3211"/>
        <end position="3221"/>
    </location>
</feature>
<dbReference type="Gene3D" id="3.90.70.10">
    <property type="entry name" value="Cysteine proteinases"/>
    <property type="match status" value="1"/>
</dbReference>
<feature type="region of interest" description="Disordered" evidence="2">
    <location>
        <begin position="3207"/>
        <end position="3252"/>
    </location>
</feature>
<sequence length="3533" mass="419990">MSKEKKDQKKEKNDQKNQITIQYQKNIIQIICNLRQDEDIQQELGSLIKDIISIVNGTFSPLCIEVFVERIPTIVEILLDRSFIAKESKKDLVIFLRLCLCFAIKKIPETRIPLFRMITKIFSQDNVYGFYVKSTGSKDQNLLNEKDTYDSEYFLTHYANKKEKKDKVKNHQEKETNEKNPNIENQPKKFQFIQPHDEFKYLSKYLMINIERFAQMQGFESILKLIANKDFQLISTLTPILLEPLLTSRQLFSNEYLKILVDDINTIKEKIQNIEFEELRNIDLPLLIKIIEILQKIISPIQQEEFDRFEINLKFGLAIKMMNSTFLNLRVNGIEIISKIVKKMFFNHRYNEGKFETIVLVYRQSPFIPINEFSKWLKTINFLDLLFGNKQHSQIIERSGRVLKFLAMNGEFTTNYIDLIWKSLYGFHHSTNKILHKIIIKISKYLNNELLLYLYSTKIEKIKEWDQSSIKLLSDFGLSTIHKFPNSIEKFWDLLIDKQNNNDNIKMVTTVNYKNDYNDNDIFENNDINEIKIEIENENENENDIEIEKEDQNKSEDKNKNENQLNVILLKKFSTIISGYFMPKKLKVDLTNRCLQYFKEFKKIENVIPVFGSIIFSYHNNKTSYFNHEIDSVQSILETLEKDNSIISLIISEICNFKKQYNIEINKIKDNENIYINNNNDDDDNNNNNDNKQEEIKKENENGKNKEIEKENDQEQKLNKIKKKYLQGLKIRLNFLSDLFDSFDQDFTTSRIFLLKQTHIDKLWESLFENNNFLEQKNLFFKWFLNFQIPDEISMDLFFKIEQLDVTKMTVPIFEFYKKLIYKANSINFKIEGTSTRNFRVITLDRDELLGEDLLWEIILNCENENVINSAIKFLINLYHLSDELIDDNLANVRNLLTKKAIDSLMDNFNNNDDEINKELKLNRSIDILINFIDLIEKNVSIEDLPFQRHIHSINSEPIHLKITAKIETAMTPKDGETKIFECKYKKSNSIQFVRSTIAKELDFDEDSLFYNTEGDKLNYKNKDKTINEVDLKDNQEIMVIANYPIPYMENNYEKYEKEKLLKRELLPSFILSKYSEKLFSFLENSSLQLIQKIWELLLKLPTDEKQYSIIFNFFNNSDNETINNDDENESKEIKLRNLFNLKSIYKLLYNLQIILGIIQLKNKKSKLWINDFLTNNGLKIIVSLQIDIINFIINKKNIFENKFIYLDCLNLILKLITVLINLKLTLANNTKRNLILNLMDLINDCSIDNNDNLKLINSQIALQSIQLINILNAPEIILEYQKMDQWLKNTLLTTINENISRSISNEFLKILKYTKNLNFHSFLFKKLILFFKKIEKDQNKLKNRSKFFFSLFLPILQENLINLTNENNEIIIKEISNIFYSCIKFIKNKQIIENWNNLNHINDQTLIGSIQILTILISYLNNSNLNINQIITHFNNKIEKNPEIIKNEKHKSKVNVKEKQKETEKKENEGKNENENENENPNKKDNQEKNEKYKIEENLVEYLLNNCLFTFSKSSANSKKKNLLPKCKSNLSQDKTYQLLIELSKLSKENFLKILNRILFEINKIPKIDTWYYNSEENLRSNLGYAGLRNFGSTCYMNSLLQQLFQIPDFRDLLLNINVDEKKKTKDNIFYQMQLIFANMLHSRKKIVSTSGLIGAWRDWEGQPLNPRIQQDAGEFLSMLFDKLETELNNMENKNNENENESIGNKSNFLKELFGGETANQIIAINHPDVKSERIETFFNLQVDVTANGNLEDSFEKYIEGEKLIGENQYYSEQLEKKIDALKRCCLRKLPKNLIINLKRFKYDLIRGRRFKVNDKCTFPMKINLKKYTLEGIEELENQKKMKKNEQNVNKNQNKNKNQTEKNKNIINKYYDYELVGIIRHTGSSASGHYISFIKERDNGDEKDSWLKFDDRNVEKFNSKLIPEQCFGGKLDWQNSNWYNDSNKKNYSAYMLFYQRIDVKPSKKIFKKNDFQLTLKKQICQENSNFLLLQSFFTQNFFNFLFNLLNIKVNQLTTDTHTFTTNNKNIDNKNEDEVENENGNEKDKEFIQLKRNESDDEMLISIFDLSINFITNFLFHSTLKKDFSKWSKLLIKLMEKNNKCCISFFNYCLLDKDNWINNIFYDCPNIELWEQSPQLIINAFKILLVNNDISSGSNSDKVIPNNEIDLMKMDLNEMKKRTLLYDDIDFANLEKNALNGIYTQITQKMVNLPKFKPKSLSIQFLNKIIILFPPTSKEISNLPSYLFLISELILIGPLIREYLLNINFISALIDWYLIFDSPLRSNTNNNDPNSGNNFLIFGGMIMNTPFQSNYDNNYLINKLENLPIVLYNLLKFIKINDYFLPFEIQEDNTALNEKINIINKSINKTKDKLKQLEKDLKNLNVQLDVSNEKLQYYHHEMKKIPKPTSNKKRKKYIKSEEKRENEEKKKEEVNEKEKEKGNEGNEGNENEKEKEKDPEKDKEKDHENKDGNENKNEKQKEKEKGNENENEKTKTEKENKANTEIDEEENTKKKEKEKNYEIKKKRYKIRKRMQNYKNKKNRIKSKIKAYERHQTRKNTNVKNWLNTIEKIQLDIANNDKFLISYNQNNLLGKQNLHIFKLDHYLLLKSNFLNKLISDGLNIQISGKILKQLCLNNILLFKKISNKVIQKIIDSQQRNLSKYFGILREFLLIEDQNNQNLWDNFNWLINYFINEIQKNLQEYTIVTNSLEFIKDVIKEQPHILTWFSNNKQLWLYDFLIDNASDKAREIALYIIKQIIGDSIKDINKSTIAKYNKKIQREKELKKEKIRKMEIDKKEEEKKQKEKEKEKEKGKEMEMEMGKEKEKEEKNENGKEKEEVNEKEKEKDNEKKDNEIKNENEIKKEEEEEKIEEEMQTDKKKEEKKRNGKEKEAENEALVIFKILLKFLSKIFYDNIYQDIDQEEEESFSSVRTANFFKFQQYFLCLQYYFEKKPILIAEFYKKFEYFWQILLAINEKRLRKDNNFQNAILLLKTCLINTKSTKSSKGNYGYKIMKNILTSKERSKELINFFIRVEYIDENYTIFENTCLNWFQILNLLLSKSKKFENIFKTSKNLKYIIGKILIGTREKNNCSKIIIQWIKKFSKNHHSFRKRVQNILFESKYYYAPEGVILELLGYIIIDDQDKKNMCVHNYHETLTKIFLQKIQYLQTDLIYHSESKENKIKEKIDEITQYFTKLNLVIDWLQNQELIKNNENGSDKNENKNENENENGNENGNGNGNEKQNCNKSQNKNKNRERETIEWKTRDKLFAHLINFVILLSENFPNISILFFKYVKENLFHRISDIGIQKSLSLLSKEFQLIISDDNYNNSRKNVFCSSISYFMKIKENQFFIIKILNRGLKSEINKSRVNALRFCLIYMIMTLDSIEFNNVLNFQFIECIKKNPNEIKELSKKSEPEKYLIKTLTFLNRENIQNVWTQLCSFLSVYLQQMDALSFITNVFQPVLNNHILIAKKPSQELQSRLIAIHTILQFENFKILLITSIENLMEKLIQFQDHSNRWQNSHNINQLIEQIIGRLLG</sequence>
<feature type="compositionally biased region" description="Low complexity" evidence="2">
    <location>
        <begin position="3224"/>
        <end position="3246"/>
    </location>
</feature>
<feature type="region of interest" description="Disordered" evidence="2">
    <location>
        <begin position="163"/>
        <end position="185"/>
    </location>
</feature>
<feature type="region of interest" description="Disordered" evidence="2">
    <location>
        <begin position="1446"/>
        <end position="1490"/>
    </location>
</feature>
<feature type="compositionally biased region" description="Basic and acidic residues" evidence="2">
    <location>
        <begin position="2414"/>
        <end position="2500"/>
    </location>
</feature>
<name>A0ABQ8X3Z3_9EUKA</name>
<keyword evidence="5" id="KW-1185">Reference proteome</keyword>
<feature type="compositionally biased region" description="Basic and acidic residues" evidence="2">
    <location>
        <begin position="2793"/>
        <end position="2860"/>
    </location>
</feature>
<dbReference type="Proteomes" id="UP001150062">
    <property type="component" value="Unassembled WGS sequence"/>
</dbReference>
<feature type="compositionally biased region" description="Basic and acidic residues" evidence="2">
    <location>
        <begin position="2871"/>
        <end position="2883"/>
    </location>
</feature>
<dbReference type="EMBL" id="JAOAOG010000339">
    <property type="protein sequence ID" value="KAJ6226864.1"/>
    <property type="molecule type" value="Genomic_DNA"/>
</dbReference>
<keyword evidence="4" id="KW-0378">Hydrolase</keyword>
<feature type="compositionally biased region" description="Acidic residues" evidence="2">
    <location>
        <begin position="2861"/>
        <end position="2870"/>
    </location>
</feature>
<feature type="compositionally biased region" description="Basic and acidic residues" evidence="2">
    <location>
        <begin position="163"/>
        <end position="178"/>
    </location>
</feature>
<dbReference type="InterPro" id="IPR038765">
    <property type="entry name" value="Papain-like_cys_pep_sf"/>
</dbReference>
<dbReference type="InterPro" id="IPR028889">
    <property type="entry name" value="USP"/>
</dbReference>
<feature type="region of interest" description="Disordered" evidence="2">
    <location>
        <begin position="1843"/>
        <end position="1863"/>
    </location>
</feature>
<proteinExistence type="predicted"/>
<evidence type="ECO:0000256" key="1">
    <source>
        <dbReference type="SAM" id="Coils"/>
    </source>
</evidence>
<feature type="coiled-coil region" evidence="1">
    <location>
        <begin position="689"/>
        <end position="724"/>
    </location>
</feature>
<dbReference type="SUPFAM" id="SSF54001">
    <property type="entry name" value="Cysteine proteinases"/>
    <property type="match status" value="1"/>
</dbReference>
<organism evidence="4 5">
    <name type="scientific">Anaeramoeba flamelloides</name>
    <dbReference type="NCBI Taxonomy" id="1746091"/>
    <lineage>
        <taxon>Eukaryota</taxon>
        <taxon>Metamonada</taxon>
        <taxon>Anaeramoebidae</taxon>
        <taxon>Anaeramoeba</taxon>
    </lineage>
</organism>
<feature type="compositionally biased region" description="Basic residues" evidence="2">
    <location>
        <begin position="2401"/>
        <end position="2413"/>
    </location>
</feature>
<feature type="compositionally biased region" description="Basic and acidic residues" evidence="2">
    <location>
        <begin position="1456"/>
        <end position="1490"/>
    </location>
</feature>
<dbReference type="InterPro" id="IPR018200">
    <property type="entry name" value="USP_CS"/>
</dbReference>
<feature type="region of interest" description="Disordered" evidence="2">
    <location>
        <begin position="2793"/>
        <end position="2883"/>
    </location>
</feature>